<evidence type="ECO:0000313" key="3">
    <source>
        <dbReference type="Proteomes" id="UP000185124"/>
    </source>
</evidence>
<dbReference type="AlphaFoldDB" id="A0A1N6BEU1"/>
<name>A0A1N6BEU1_9ACTN</name>
<protein>
    <submittedName>
        <fullName evidence="2">Uncharacterized protein</fullName>
    </submittedName>
</protein>
<feature type="compositionally biased region" description="Basic and acidic residues" evidence="1">
    <location>
        <begin position="1"/>
        <end position="14"/>
    </location>
</feature>
<proteinExistence type="predicted"/>
<organism evidence="2 3">
    <name type="scientific">Micromonospora cremea</name>
    <dbReference type="NCBI Taxonomy" id="709881"/>
    <lineage>
        <taxon>Bacteria</taxon>
        <taxon>Bacillati</taxon>
        <taxon>Actinomycetota</taxon>
        <taxon>Actinomycetes</taxon>
        <taxon>Micromonosporales</taxon>
        <taxon>Micromonosporaceae</taxon>
        <taxon>Micromonospora</taxon>
    </lineage>
</organism>
<dbReference type="Proteomes" id="UP000185124">
    <property type="component" value="Unassembled WGS sequence"/>
</dbReference>
<reference evidence="3" key="1">
    <citation type="submission" date="2016-12" db="EMBL/GenBank/DDBJ databases">
        <authorList>
            <person name="Varghese N."/>
            <person name="Submissions S."/>
        </authorList>
    </citation>
    <scope>NUCLEOTIDE SEQUENCE [LARGE SCALE GENOMIC DNA]</scope>
    <source>
        <strain evidence="3">DSM 45599</strain>
    </source>
</reference>
<feature type="compositionally biased region" description="Pro residues" evidence="1">
    <location>
        <begin position="17"/>
        <end position="26"/>
    </location>
</feature>
<sequence>MYAQAAKKELERGVRPPTCPERPPGPGLGIATPAGDTAVN</sequence>
<dbReference type="EMBL" id="FSQT01000002">
    <property type="protein sequence ID" value="SIN44838.1"/>
    <property type="molecule type" value="Genomic_DNA"/>
</dbReference>
<feature type="region of interest" description="Disordered" evidence="1">
    <location>
        <begin position="1"/>
        <end position="40"/>
    </location>
</feature>
<gene>
    <name evidence="2" type="ORF">SAMN04489832_7339</name>
</gene>
<accession>A0A1N6BEU1</accession>
<evidence type="ECO:0000313" key="2">
    <source>
        <dbReference type="EMBL" id="SIN44838.1"/>
    </source>
</evidence>
<keyword evidence="3" id="KW-1185">Reference proteome</keyword>
<evidence type="ECO:0000256" key="1">
    <source>
        <dbReference type="SAM" id="MobiDB-lite"/>
    </source>
</evidence>